<keyword evidence="2" id="KW-0689">Ribosomal protein</keyword>
<keyword evidence="3" id="KW-1185">Reference proteome</keyword>
<dbReference type="GO" id="GO:0005840">
    <property type="term" value="C:ribosome"/>
    <property type="evidence" value="ECO:0007669"/>
    <property type="project" value="UniProtKB-KW"/>
</dbReference>
<comment type="caution">
    <text evidence="2">The sequence shown here is derived from an EMBL/GenBank/DDBJ whole genome shotgun (WGS) entry which is preliminary data.</text>
</comment>
<keyword evidence="2" id="KW-0687">Ribonucleoprotein</keyword>
<proteinExistence type="predicted"/>
<dbReference type="AlphaFoldDB" id="A0A9N7NGM7"/>
<dbReference type="InterPro" id="IPR038526">
    <property type="entry name" value="Ribosomal_eL22_sf"/>
</dbReference>
<name>A0A9N7NGM7_STRHE</name>
<organism evidence="2 3">
    <name type="scientific">Striga hermonthica</name>
    <name type="common">Purple witchweed</name>
    <name type="synonym">Buchnera hermonthica</name>
    <dbReference type="NCBI Taxonomy" id="68872"/>
    <lineage>
        <taxon>Eukaryota</taxon>
        <taxon>Viridiplantae</taxon>
        <taxon>Streptophyta</taxon>
        <taxon>Embryophyta</taxon>
        <taxon>Tracheophyta</taxon>
        <taxon>Spermatophyta</taxon>
        <taxon>Magnoliopsida</taxon>
        <taxon>eudicotyledons</taxon>
        <taxon>Gunneridae</taxon>
        <taxon>Pentapetalae</taxon>
        <taxon>asterids</taxon>
        <taxon>lamiids</taxon>
        <taxon>Lamiales</taxon>
        <taxon>Orobanchaceae</taxon>
        <taxon>Buchnereae</taxon>
        <taxon>Striga</taxon>
    </lineage>
</organism>
<evidence type="ECO:0000313" key="3">
    <source>
        <dbReference type="Proteomes" id="UP001153555"/>
    </source>
</evidence>
<dbReference type="Gene3D" id="3.30.1360.210">
    <property type="match status" value="1"/>
</dbReference>
<accession>A0A9N7NGM7</accession>
<evidence type="ECO:0000313" key="2">
    <source>
        <dbReference type="EMBL" id="CAA0831449.1"/>
    </source>
</evidence>
<reference evidence="2" key="1">
    <citation type="submission" date="2019-12" db="EMBL/GenBank/DDBJ databases">
        <authorList>
            <person name="Scholes J."/>
        </authorList>
    </citation>
    <scope>NUCLEOTIDE SEQUENCE</scope>
</reference>
<feature type="region of interest" description="Disordered" evidence="1">
    <location>
        <begin position="1"/>
        <end position="23"/>
    </location>
</feature>
<gene>
    <name evidence="2" type="ORF">SHERM_26798</name>
</gene>
<dbReference type="OrthoDB" id="10259820at2759"/>
<dbReference type="EMBL" id="CACSLK010027832">
    <property type="protein sequence ID" value="CAA0831449.1"/>
    <property type="molecule type" value="Genomic_DNA"/>
</dbReference>
<dbReference type="Proteomes" id="UP001153555">
    <property type="component" value="Unassembled WGS sequence"/>
</dbReference>
<evidence type="ECO:0000256" key="1">
    <source>
        <dbReference type="SAM" id="MobiDB-lite"/>
    </source>
</evidence>
<protein>
    <submittedName>
        <fullName evidence="2">60S ribosomal protein L22-2</fullName>
    </submittedName>
</protein>
<sequence length="97" mass="11238">MLAGKAAEKDEKRRDGGEKREEEECDLRGCSKLVEITSLEKFFQERIKIGESVTISRDKNKITVTANSNLWVYVVSYLLWQGFSVDVGFRMRMYGCY</sequence>